<evidence type="ECO:0000313" key="3">
    <source>
        <dbReference type="Proteomes" id="UP001283361"/>
    </source>
</evidence>
<dbReference type="AlphaFoldDB" id="A0AAE1E0Z9"/>
<evidence type="ECO:0000259" key="1">
    <source>
        <dbReference type="Pfam" id="PF26579"/>
    </source>
</evidence>
<name>A0AAE1E0Z9_9GAST</name>
<reference evidence="2" key="1">
    <citation type="journal article" date="2023" name="G3 (Bethesda)">
        <title>A reference genome for the long-term kleptoplast-retaining sea slug Elysia crispata morphotype clarki.</title>
        <authorList>
            <person name="Eastman K.E."/>
            <person name="Pendleton A.L."/>
            <person name="Shaikh M.A."/>
            <person name="Suttiyut T."/>
            <person name="Ogas R."/>
            <person name="Tomko P."/>
            <person name="Gavelis G."/>
            <person name="Widhalm J.R."/>
            <person name="Wisecaver J.H."/>
        </authorList>
    </citation>
    <scope>NUCLEOTIDE SEQUENCE</scope>
    <source>
        <strain evidence="2">ECLA1</strain>
    </source>
</reference>
<keyword evidence="3" id="KW-1185">Reference proteome</keyword>
<dbReference type="Gene3D" id="2.60.40.10">
    <property type="entry name" value="Immunoglobulins"/>
    <property type="match status" value="1"/>
</dbReference>
<feature type="domain" description="CFAP47-like immunoglobulin-like" evidence="1">
    <location>
        <begin position="3"/>
        <end position="81"/>
    </location>
</feature>
<dbReference type="Proteomes" id="UP001283361">
    <property type="component" value="Unassembled WGS sequence"/>
</dbReference>
<gene>
    <name evidence="2" type="ORF">RRG08_016335</name>
</gene>
<proteinExistence type="predicted"/>
<dbReference type="EMBL" id="JAWDGP010001593">
    <property type="protein sequence ID" value="KAK3790022.1"/>
    <property type="molecule type" value="Genomic_DNA"/>
</dbReference>
<dbReference type="PANTHER" id="PTHR45912">
    <property type="entry name" value="CILIA- AND FLAGELLA-ASSOCIATED PROTEIN 47"/>
    <property type="match status" value="1"/>
</dbReference>
<accession>A0AAE1E0Z9</accession>
<comment type="caution">
    <text evidence="2">The sequence shown here is derived from an EMBL/GenBank/DDBJ whole genome shotgun (WGS) entry which is preliminary data.</text>
</comment>
<dbReference type="GO" id="GO:0005929">
    <property type="term" value="C:cilium"/>
    <property type="evidence" value="ECO:0007669"/>
    <property type="project" value="TreeGrafter"/>
</dbReference>
<dbReference type="Pfam" id="PF26579">
    <property type="entry name" value="Ig_CFAP47"/>
    <property type="match status" value="1"/>
</dbReference>
<evidence type="ECO:0000313" key="2">
    <source>
        <dbReference type="EMBL" id="KAK3790022.1"/>
    </source>
</evidence>
<organism evidence="2 3">
    <name type="scientific">Elysia crispata</name>
    <name type="common">lettuce slug</name>
    <dbReference type="NCBI Taxonomy" id="231223"/>
    <lineage>
        <taxon>Eukaryota</taxon>
        <taxon>Metazoa</taxon>
        <taxon>Spiralia</taxon>
        <taxon>Lophotrochozoa</taxon>
        <taxon>Mollusca</taxon>
        <taxon>Gastropoda</taxon>
        <taxon>Heterobranchia</taxon>
        <taxon>Euthyneura</taxon>
        <taxon>Panpulmonata</taxon>
        <taxon>Sacoglossa</taxon>
        <taxon>Placobranchoidea</taxon>
        <taxon>Plakobranchidae</taxon>
        <taxon>Elysia</taxon>
    </lineage>
</organism>
<dbReference type="PANTHER" id="PTHR45912:SF3">
    <property type="entry name" value="CILIA- AND FLAGELLA-ASSOCIATED PROTEIN 47"/>
    <property type="match status" value="1"/>
</dbReference>
<dbReference type="InterPro" id="IPR058952">
    <property type="entry name" value="Ig_CFAP47"/>
</dbReference>
<sequence>MATAEEFSFELSHASDEAEDVLKNSLSMSIARHYRDPATGLVTLIFNMRFTPCKTMDHQTTLMVRAATGGLWKFPLRFTATEPPVDDTVLIEATGLGKASNVGFRLNSQQKHPAVFNAFFEAGSDPEFSVTPETGELMPGGTAGTLFTVSFLPNVYGKLYNAKLIIQTPDMQWSYCIRGVLPEYQPPRGVSAKPIAGPHPPLQKPAGRRNYIRENLKLIATAVSSPIKGANLMAHTAAAAK</sequence>
<protein>
    <recommendedName>
        <fullName evidence="1">CFAP47-like immunoglobulin-like domain-containing protein</fullName>
    </recommendedName>
</protein>
<dbReference type="InterPro" id="IPR013783">
    <property type="entry name" value="Ig-like_fold"/>
</dbReference>
<dbReference type="GO" id="GO:0060271">
    <property type="term" value="P:cilium assembly"/>
    <property type="evidence" value="ECO:0007669"/>
    <property type="project" value="TreeGrafter"/>
</dbReference>